<dbReference type="GO" id="GO:0005525">
    <property type="term" value="F:GTP binding"/>
    <property type="evidence" value="ECO:0007669"/>
    <property type="project" value="UniProtKB-KW"/>
</dbReference>
<feature type="domain" description="F-box" evidence="4">
    <location>
        <begin position="23"/>
        <end position="69"/>
    </location>
</feature>
<dbReference type="Pfam" id="PF12937">
    <property type="entry name" value="F-box-like"/>
    <property type="match status" value="1"/>
</dbReference>
<protein>
    <submittedName>
        <fullName evidence="5">Fbox domain containing protein</fullName>
    </submittedName>
</protein>
<dbReference type="VEuPathDB" id="AmoebaDB:ACA1_044720"/>
<evidence type="ECO:0000256" key="2">
    <source>
        <dbReference type="ARBA" id="ARBA00023134"/>
    </source>
</evidence>
<dbReference type="PRINTS" id="PR00449">
    <property type="entry name" value="RASTRNSFRMNG"/>
</dbReference>
<dbReference type="SUPFAM" id="SSF52540">
    <property type="entry name" value="P-loop containing nucleoside triphosphate hydrolases"/>
    <property type="match status" value="1"/>
</dbReference>
<dbReference type="InterPro" id="IPR001806">
    <property type="entry name" value="Small_GTPase"/>
</dbReference>
<dbReference type="InterPro" id="IPR001810">
    <property type="entry name" value="F-box_dom"/>
</dbReference>
<feature type="region of interest" description="Disordered" evidence="3">
    <location>
        <begin position="256"/>
        <end position="277"/>
    </location>
</feature>
<dbReference type="SMART" id="SM00256">
    <property type="entry name" value="FBOX"/>
    <property type="match status" value="1"/>
</dbReference>
<evidence type="ECO:0000313" key="5">
    <source>
        <dbReference type="EMBL" id="ELR18472.1"/>
    </source>
</evidence>
<dbReference type="SUPFAM" id="SSF81383">
    <property type="entry name" value="F-box domain"/>
    <property type="match status" value="1"/>
</dbReference>
<feature type="compositionally biased region" description="Basic and acidic residues" evidence="3">
    <location>
        <begin position="268"/>
        <end position="277"/>
    </location>
</feature>
<accession>L8GZR9</accession>
<dbReference type="GO" id="GO:0007165">
    <property type="term" value="P:signal transduction"/>
    <property type="evidence" value="ECO:0007669"/>
    <property type="project" value="InterPro"/>
</dbReference>
<dbReference type="EMBL" id="KB007952">
    <property type="protein sequence ID" value="ELR18472.1"/>
    <property type="molecule type" value="Genomic_DNA"/>
</dbReference>
<dbReference type="InterPro" id="IPR027417">
    <property type="entry name" value="P-loop_NTPase"/>
</dbReference>
<organism evidence="5 6">
    <name type="scientific">Acanthamoeba castellanii (strain ATCC 30010 / Neff)</name>
    <dbReference type="NCBI Taxonomy" id="1257118"/>
    <lineage>
        <taxon>Eukaryota</taxon>
        <taxon>Amoebozoa</taxon>
        <taxon>Discosea</taxon>
        <taxon>Longamoebia</taxon>
        <taxon>Centramoebida</taxon>
        <taxon>Acanthamoebidae</taxon>
        <taxon>Acanthamoeba</taxon>
    </lineage>
</organism>
<dbReference type="GeneID" id="14919243"/>
<gene>
    <name evidence="5" type="ORF">ACA1_044720</name>
</gene>
<dbReference type="SMART" id="SM00173">
    <property type="entry name" value="RAS"/>
    <property type="match status" value="1"/>
</dbReference>
<reference evidence="5 6" key="1">
    <citation type="journal article" date="2013" name="Genome Biol.">
        <title>Genome of Acanthamoeba castellanii highlights extensive lateral gene transfer and early evolution of tyrosine kinase signaling.</title>
        <authorList>
            <person name="Clarke M."/>
            <person name="Lohan A.J."/>
            <person name="Liu B."/>
            <person name="Lagkouvardos I."/>
            <person name="Roy S."/>
            <person name="Zafar N."/>
            <person name="Bertelli C."/>
            <person name="Schilde C."/>
            <person name="Kianianmomeni A."/>
            <person name="Burglin T.R."/>
            <person name="Frech C."/>
            <person name="Turcotte B."/>
            <person name="Kopec K.O."/>
            <person name="Synnott J.M."/>
            <person name="Choo C."/>
            <person name="Paponov I."/>
            <person name="Finkler A."/>
            <person name="Soon Heng Tan C."/>
            <person name="Hutchins A.P."/>
            <person name="Weinmeier T."/>
            <person name="Rattei T."/>
            <person name="Chu J.S."/>
            <person name="Gimenez G."/>
            <person name="Irimia M."/>
            <person name="Rigden D.J."/>
            <person name="Fitzpatrick D.A."/>
            <person name="Lorenzo-Morales J."/>
            <person name="Bateman A."/>
            <person name="Chiu C.H."/>
            <person name="Tang P."/>
            <person name="Hegemann P."/>
            <person name="Fromm H."/>
            <person name="Raoult D."/>
            <person name="Greub G."/>
            <person name="Miranda-Saavedra D."/>
            <person name="Chen N."/>
            <person name="Nash P."/>
            <person name="Ginger M.L."/>
            <person name="Horn M."/>
            <person name="Schaap P."/>
            <person name="Caler L."/>
            <person name="Loftus B."/>
        </authorList>
    </citation>
    <scope>NUCLEOTIDE SEQUENCE [LARGE SCALE GENOMIC DNA]</scope>
    <source>
        <strain evidence="5 6">Neff</strain>
    </source>
</reference>
<name>L8GZR9_ACACF</name>
<evidence type="ECO:0000256" key="1">
    <source>
        <dbReference type="ARBA" id="ARBA00022741"/>
    </source>
</evidence>
<dbReference type="PROSITE" id="PS50181">
    <property type="entry name" value="FBOX"/>
    <property type="match status" value="1"/>
</dbReference>
<dbReference type="RefSeq" id="XP_004340509.1">
    <property type="nucleotide sequence ID" value="XM_004340461.1"/>
</dbReference>
<dbReference type="Pfam" id="PF00071">
    <property type="entry name" value="Ras"/>
    <property type="match status" value="1"/>
</dbReference>
<keyword evidence="6" id="KW-1185">Reference proteome</keyword>
<dbReference type="GO" id="GO:0016020">
    <property type="term" value="C:membrane"/>
    <property type="evidence" value="ECO:0007669"/>
    <property type="project" value="InterPro"/>
</dbReference>
<dbReference type="PANTHER" id="PTHR24070">
    <property type="entry name" value="RAS, DI-RAS, AND RHEB FAMILY MEMBERS OF SMALL GTPASE SUPERFAMILY"/>
    <property type="match status" value="1"/>
</dbReference>
<dbReference type="Gene3D" id="3.40.50.300">
    <property type="entry name" value="P-loop containing nucleotide triphosphate hydrolases"/>
    <property type="match status" value="1"/>
</dbReference>
<dbReference type="InterPro" id="IPR036047">
    <property type="entry name" value="F-box-like_dom_sf"/>
</dbReference>
<dbReference type="GO" id="GO:0003924">
    <property type="term" value="F:GTPase activity"/>
    <property type="evidence" value="ECO:0007669"/>
    <property type="project" value="InterPro"/>
</dbReference>
<evidence type="ECO:0000256" key="3">
    <source>
        <dbReference type="SAM" id="MobiDB-lite"/>
    </source>
</evidence>
<dbReference type="KEGG" id="acan:ACA1_044720"/>
<dbReference type="STRING" id="1257118.L8GZR9"/>
<proteinExistence type="predicted"/>
<sequence>MFAAQEKELPPPLGAGPHGRSQIVDFSLLPNEVAEHILCWLDAADLGAALLVCRQWAALITALPAWAEAKAAHDRKQRWGLRVPSRRLATQVEEYRIAVTGPGGVGRCAFTERFITGIMPTQLNGPEHSYRKQLTVDGVTAVVDINVSAGQEEYLALVQQILKTRELDLVANGSTWDTRVVTPDEGKRLADKWTAYSWGLGADSQAAEYHFRRNFFECSIEEAYLWEVHDIGVVVDEMVRQIDMWRRAVSEGGAVHAQGKKERKKKRGDKDKKCLLM</sequence>
<dbReference type="Proteomes" id="UP000011083">
    <property type="component" value="Unassembled WGS sequence"/>
</dbReference>
<keyword evidence="2" id="KW-0342">GTP-binding</keyword>
<dbReference type="InterPro" id="IPR020849">
    <property type="entry name" value="Small_GTPase_Ras-type"/>
</dbReference>
<evidence type="ECO:0000313" key="6">
    <source>
        <dbReference type="Proteomes" id="UP000011083"/>
    </source>
</evidence>
<dbReference type="Gene3D" id="1.20.1280.50">
    <property type="match status" value="1"/>
</dbReference>
<evidence type="ECO:0000259" key="4">
    <source>
        <dbReference type="PROSITE" id="PS50181"/>
    </source>
</evidence>
<keyword evidence="1" id="KW-0547">Nucleotide-binding</keyword>
<dbReference type="AlphaFoldDB" id="L8GZR9"/>